<evidence type="ECO:0000313" key="2">
    <source>
        <dbReference type="EMBL" id="KAJ8911143.1"/>
    </source>
</evidence>
<name>A0AAV8VA58_9CUCU</name>
<protein>
    <submittedName>
        <fullName evidence="2">Uncharacterized protein</fullName>
    </submittedName>
</protein>
<accession>A0AAV8VA58</accession>
<proteinExistence type="predicted"/>
<dbReference type="EMBL" id="JANEYG010000214">
    <property type="protein sequence ID" value="KAJ8911143.1"/>
    <property type="molecule type" value="Genomic_DNA"/>
</dbReference>
<evidence type="ECO:0000256" key="1">
    <source>
        <dbReference type="SAM" id="Phobius"/>
    </source>
</evidence>
<reference evidence="2 3" key="1">
    <citation type="journal article" date="2023" name="Insect Mol. Biol.">
        <title>Genome sequencing provides insights into the evolution of gene families encoding plant cell wall-degrading enzymes in longhorned beetles.</title>
        <authorList>
            <person name="Shin N.R."/>
            <person name="Okamura Y."/>
            <person name="Kirsch R."/>
            <person name="Pauchet Y."/>
        </authorList>
    </citation>
    <scope>NUCLEOTIDE SEQUENCE [LARGE SCALE GENOMIC DNA]</scope>
    <source>
        <strain evidence="2">EAD_L_NR</strain>
    </source>
</reference>
<keyword evidence="1" id="KW-0812">Transmembrane</keyword>
<dbReference type="AlphaFoldDB" id="A0AAV8VA58"/>
<keyword evidence="1" id="KW-1133">Transmembrane helix</keyword>
<evidence type="ECO:0000313" key="3">
    <source>
        <dbReference type="Proteomes" id="UP001159042"/>
    </source>
</evidence>
<feature type="non-terminal residue" evidence="2">
    <location>
        <position position="96"/>
    </location>
</feature>
<keyword evidence="1" id="KW-0472">Membrane</keyword>
<sequence>MKLEECEISTIVISRPSDFQAGPSDFKAGETRQIAFVTPEKHLKCNFMEYHELKSHTTQTNRELDPIVNNEHISHLESSIFYNIICIIILLITVTT</sequence>
<organism evidence="2 3">
    <name type="scientific">Exocentrus adspersus</name>
    <dbReference type="NCBI Taxonomy" id="1586481"/>
    <lineage>
        <taxon>Eukaryota</taxon>
        <taxon>Metazoa</taxon>
        <taxon>Ecdysozoa</taxon>
        <taxon>Arthropoda</taxon>
        <taxon>Hexapoda</taxon>
        <taxon>Insecta</taxon>
        <taxon>Pterygota</taxon>
        <taxon>Neoptera</taxon>
        <taxon>Endopterygota</taxon>
        <taxon>Coleoptera</taxon>
        <taxon>Polyphaga</taxon>
        <taxon>Cucujiformia</taxon>
        <taxon>Chrysomeloidea</taxon>
        <taxon>Cerambycidae</taxon>
        <taxon>Lamiinae</taxon>
        <taxon>Acanthocinini</taxon>
        <taxon>Exocentrus</taxon>
    </lineage>
</organism>
<comment type="caution">
    <text evidence="2">The sequence shown here is derived from an EMBL/GenBank/DDBJ whole genome shotgun (WGS) entry which is preliminary data.</text>
</comment>
<feature type="transmembrane region" description="Helical" evidence="1">
    <location>
        <begin position="79"/>
        <end position="95"/>
    </location>
</feature>
<keyword evidence="3" id="KW-1185">Reference proteome</keyword>
<gene>
    <name evidence="2" type="ORF">NQ315_004433</name>
</gene>
<dbReference type="Proteomes" id="UP001159042">
    <property type="component" value="Unassembled WGS sequence"/>
</dbReference>